<gene>
    <name evidence="1" type="ORF">H7F16_13545</name>
</gene>
<accession>A0A842IC27</accession>
<evidence type="ECO:0008006" key="3">
    <source>
        <dbReference type="Google" id="ProtNLM"/>
    </source>
</evidence>
<organism evidence="1 2">
    <name type="scientific">Paragemmobacter straminiformis</name>
    <dbReference type="NCBI Taxonomy" id="2045119"/>
    <lineage>
        <taxon>Bacteria</taxon>
        <taxon>Pseudomonadati</taxon>
        <taxon>Pseudomonadota</taxon>
        <taxon>Alphaproteobacteria</taxon>
        <taxon>Rhodobacterales</taxon>
        <taxon>Paracoccaceae</taxon>
        <taxon>Paragemmobacter</taxon>
    </lineage>
</organism>
<dbReference type="AlphaFoldDB" id="A0A842IC27"/>
<dbReference type="Proteomes" id="UP000555411">
    <property type="component" value="Unassembled WGS sequence"/>
</dbReference>
<dbReference type="RefSeq" id="WP_185798166.1">
    <property type="nucleotide sequence ID" value="NZ_JACLQD010000004.1"/>
</dbReference>
<evidence type="ECO:0000313" key="1">
    <source>
        <dbReference type="EMBL" id="MBC2836538.1"/>
    </source>
</evidence>
<evidence type="ECO:0000313" key="2">
    <source>
        <dbReference type="Proteomes" id="UP000555411"/>
    </source>
</evidence>
<dbReference type="InterPro" id="IPR038072">
    <property type="entry name" value="GspK_central_sf"/>
</dbReference>
<reference evidence="1 2" key="1">
    <citation type="journal article" date="2017" name="Int. J. Syst. Evol. Microbiol.">
        <title>Gemmobacter straminiformis sp. nov., isolated from an artificial fountain.</title>
        <authorList>
            <person name="Kang J.Y."/>
            <person name="Kim M.J."/>
            <person name="Chun J."/>
            <person name="Son K.P."/>
            <person name="Jahng K.Y."/>
        </authorList>
    </citation>
    <scope>NUCLEOTIDE SEQUENCE [LARGE SCALE GENOMIC DNA]</scope>
    <source>
        <strain evidence="1 2">CAM-8</strain>
    </source>
</reference>
<keyword evidence="2" id="KW-1185">Reference proteome</keyword>
<comment type="caution">
    <text evidence="1">The sequence shown here is derived from an EMBL/GenBank/DDBJ whole genome shotgun (WGS) entry which is preliminary data.</text>
</comment>
<name>A0A842IC27_9RHOB</name>
<protein>
    <recommendedName>
        <fullName evidence="3">General secretion pathway protein GspK</fullName>
    </recommendedName>
</protein>
<dbReference type="EMBL" id="JACLQD010000004">
    <property type="protein sequence ID" value="MBC2836538.1"/>
    <property type="molecule type" value="Genomic_DNA"/>
</dbReference>
<dbReference type="SUPFAM" id="SSF158544">
    <property type="entry name" value="GspK insert domain-like"/>
    <property type="match status" value="1"/>
</dbReference>
<sequence length="260" mass="27208">MSHAPRQEAGAVLLMVLVALALLAAVAAAAARLSASALATTRSETLLLKDQLALPSALALVAARMNGRDPLPGNGTPTRLALPDRKLEARLFSVAGLVNPNTAPRPLLIALFRSADTPPLRAETLADRILDRRAKATSAQAGRAFLLASDLRHLLADEPALWPRLRELTTCLGANVNFDAGSAPARLAAVAPAASLGSVDLYAGAATQDSAGFYELYLRDTDPPRGGTTHVSLRITADGYQVAAIDWPLDPTDDTGMPAR</sequence>
<proteinExistence type="predicted"/>